<gene>
    <name evidence="3" type="ORF">PRCDC_0914400</name>
</gene>
<feature type="compositionally biased region" description="Acidic residues" evidence="2">
    <location>
        <begin position="431"/>
        <end position="452"/>
    </location>
</feature>
<dbReference type="GO" id="GO:0043565">
    <property type="term" value="F:sequence-specific DNA binding"/>
    <property type="evidence" value="ECO:0007669"/>
    <property type="project" value="TreeGrafter"/>
</dbReference>
<dbReference type="VEuPathDB" id="PlasmoDB:PRCDC_0914400"/>
<feature type="region of interest" description="Disordered" evidence="2">
    <location>
        <begin position="394"/>
        <end position="457"/>
    </location>
</feature>
<evidence type="ECO:0000313" key="3">
    <source>
        <dbReference type="EMBL" id="CDO64224.1"/>
    </source>
</evidence>
<feature type="region of interest" description="Disordered" evidence="2">
    <location>
        <begin position="1863"/>
        <end position="1908"/>
    </location>
</feature>
<dbReference type="EMBL" id="HG810770">
    <property type="protein sequence ID" value="CDO64224.1"/>
    <property type="molecule type" value="Genomic_DNA"/>
</dbReference>
<dbReference type="PANTHER" id="PTHR14312">
    <property type="entry name" value="CREB/ATF BZIP TRANSCRIPTION FACTOR"/>
    <property type="match status" value="1"/>
</dbReference>
<keyword evidence="1" id="KW-0175">Coiled coil</keyword>
<dbReference type="Proteomes" id="UP000027581">
    <property type="component" value="Unassembled WGS sequence"/>
</dbReference>
<organism evidence="3 4">
    <name type="scientific">Plasmodium reichenowi</name>
    <dbReference type="NCBI Taxonomy" id="5854"/>
    <lineage>
        <taxon>Eukaryota</taxon>
        <taxon>Sar</taxon>
        <taxon>Alveolata</taxon>
        <taxon>Apicomplexa</taxon>
        <taxon>Aconoidasida</taxon>
        <taxon>Haemosporida</taxon>
        <taxon>Plasmodiidae</taxon>
        <taxon>Plasmodium</taxon>
        <taxon>Plasmodium (Laverania)</taxon>
    </lineage>
</organism>
<sequence>MTKIQNDILPFFSVSSKHCKNNKNVVKCCRTRKRRKRKRKKEQYCHRCINIRKLIKYEKYNNLKNNYVYIDLKKIIRNKSYENNYKYFVKYNNIKSSNIINSNNMKNYKKKYLESLPFYNDSYITSMYIYESLLLVTWSNGIITIFNHKYNHIVSRKVTNHLIKNLCMNCSENIIAFMDNMDSLYFINLNNNIINKEIHKNVIFISNDIYEKGYNYNNIDYNNDREFDRLSVDFTYNKLNKKKKKMYYMNNKKDNIINVIISDEIMKYNIKNLTTFCINPYYNKNNNNNICVLTNKKTVSLIYIYEYHINSVLLFNDDNILNIYWYESYIFICTALSLFVINFFNRTKIAQMKFIGSLNGNLDKTFFLLIENYTGKEKEFHGYNKINYIKRKEKKKDDHMDNQTDDHMDNQMDNQTDDHMDNQMDDHMDNQMDDQMDDQMDNQTDDQMDNQTDDQKDNRKNQLIHCYKNNYPCTYENLLYVIKTVWPNLFSVHICRGIEKGVYIIAKEKNIKIIKIQKINGIEKIYILKDFYIENYILSINILYNTTYNILKNDFCLSVIAFNMDTYISNVFTNYKEIKKKKFLEHYILTLNHFFLHKTKITIFATQEKQNEENDKIHVEGENINIQNNRNNYNINELYNNNHMTYKTIPQNEDHNVNINNNCVDDIIQSQKQKITNISHNNNNNNQIQSNKNNHANQTTAREKDNFYNFFKSNIYDMENRTCNNILQYCVINSKSYLFHNKSSKKYIYKTKKNHQFSLFIYSSINNTFIEFRPKTIEEIFYEFMLERKNTNILYKKNIMIKKKKCSTYKKNCLSIILKELRKDKKNRKELTNIVFKLIVHFCKNKKYYIAAKIFIMMYTYLDNKEKVIYDIFKIFFLHNKLYIISLYYTKLKYALQNKQHECFKKRKKNKHALYNIHKTIFLTTNSLIMKDQKERYYNTIRVSKKLNIKINIKLKIEKNVKNLVYIKHNNNNNNNNNIINPQIKYITLIKMKKKNKIKSMLYIIFCLIKYYHNINFIAEEKNKNNNKNYKNDKMSNNNHNNNHNNNYNIYHNNNHNNYHNNNHNNYHNNYHKIIRPFCVQQENNLSIYIKKKKKGRHKLKKEVVEKNNEKKKKKIEMYEENNKKYYNKHIKKNQKNEKKNFFFLTKNLFNKFLVFLLYSNVYEFKKIFESSSSEDLNIYMLSKHIIYLLKDNFIFINNRLKNYYNLYRYTLYYRYKTKKTYNNNNFLYKQKKINKKFKNLKINNSNTNSNPNNNRNIKYNNKNYCYCNLISYCKNIKKNHNNLKNINKKYYHYYNQQRSRSFSPSPLHQPLHSTLHPPLRSTLHPPLRSNLHPPLRSNLHQPLRSLLCCFCSSPFVSSPAQDHPTRIISSNAEKKILLDILLYIFFHFDIINFKDIDCFFKDCLKNDSELLSVNKKILNFEEKYKLITTIGNKIPFNDITNIQNKQDYHIKNNFHTNCNSEIIDPKKFYTIQTKEQEEYIHPNVPKNNNIYHINNICDNYKKNNSLSSGYHKKDDNNNNNIYAKYCLVNMSNSIYNIKQKKKEHLIKEKDEKIFNKYCKKYQKNIQDENVNDPKYNNNNNNNISKIEKKNIDKYNFNNTYIIQESKNDLLYNNNHHHINITNDKYFYNLNKHTYDNSHFSKDTSFNTLDYFENQCDNVKKLEIIKMLLNIKSEKVFIYLKQCNCNVVKEIIHKHVIKLCKLNLKKTVKLLLIINIKEKKNEEYLFYPHIIINKLKKKPYYLYHYLKNIKDEYYLSKYINVIIFLMFIFDPLYLEKFINKYYKYIHFKKILFFISFFNYLYTSQQNILSFQKKHEKISNNNLVDETIECNDKNGKTGILLTNIENSGVHNIVCVDKNELQKDEKSKCNNNNNDSNNNDSNNNDSNNNDSNNKDSNNKDSNNKDSNNNSCIDKHISANVIEQEKKNPILSYIFCKNNFMINKKEKLFVNRNTKKSMFYFKNKYVSLIYKHLLNDRDNEEDKKELLSIFNIVQNNARTNINKSLEFFLHIKALVYLKFGYINRALQIFLKLNNYLKIFYIMIHHNVKIYDERIKRRMKYYIGSSDYFNNSIKKNKYGVCKISDSKNKTFNNNIVNIDNIDNIDNIVNIDNVDNIVNIVNVDNIYNIYNNYNSYYHNYHDVRNKLNNSDKTILIEKYYEDNKNNFFSNNINYDDILYNRRESNNYNDDTLIFKNKINEHKKFVVNKKYKIIKYIDNTYTFKVNKYLSRKKLYKKLFMLYHKIVIYKHIMDIKNKNNNIFNTNDDISLNINDTLEEQNKSCNSIDYIIEKGIHNNSEYSFYNKQIMLDLHNHQEYVINNIKQEKNKKKIKNYNDIILEIEKEKHINSNLLCKKNRKYTHNKNYNMLYLNNNKFIKNKIPKYNSDTKVLQNYLNNNINHHMNYFTLTYLLEQCFYKNDLCENYNNILLNNKKSIFNFLNNMKKKGYTIYNGHMKKDIKKNEVNLLDINDFYFLNNTNNKTQTNKKNSHDSFYFDEYNNKNTIQNHKHKYHIQKRKISSNVYLYEDINNNQYISNISSFCSLCLNNVYINPNTNKDEANKKNTLVFFFCNHLYHLKCLHNSEFLCKSCES</sequence>
<name>A0A060RXC7_PLARE</name>
<evidence type="ECO:0000256" key="1">
    <source>
        <dbReference type="SAM" id="Coils"/>
    </source>
</evidence>
<dbReference type="GO" id="GO:0005634">
    <property type="term" value="C:nucleus"/>
    <property type="evidence" value="ECO:0007669"/>
    <property type="project" value="TreeGrafter"/>
</dbReference>
<reference evidence="3" key="2">
    <citation type="submission" date="2014-05" db="EMBL/GenBank/DDBJ databases">
        <title>The genome sequences of chimpanzee malaria parasites reveal the path to human adaptation.</title>
        <authorList>
            <person name="Otto T.D."/>
            <person name="Rayner J.C."/>
            <person name="Boehme U."/>
            <person name="Pain A."/>
            <person name="Spottiswoode N."/>
            <person name="Sanders M."/>
            <person name="Quail M."/>
            <person name="Ollomo B."/>
            <person name="Renaud F."/>
            <person name="Thomas A.W."/>
            <person name="Prugnolle F."/>
            <person name="Conway D.J."/>
            <person name="Newbold C."/>
            <person name="Berriman M."/>
        </authorList>
    </citation>
    <scope>NUCLEOTIDE SEQUENCE [LARGE SCALE GENOMIC DNA]</scope>
    <source>
        <strain evidence="3">CDC</strain>
    </source>
</reference>
<dbReference type="GO" id="GO:0010468">
    <property type="term" value="P:regulation of gene expression"/>
    <property type="evidence" value="ECO:0007669"/>
    <property type="project" value="TreeGrafter"/>
</dbReference>
<protein>
    <submittedName>
        <fullName evidence="3">Uncharacterized protein</fullName>
    </submittedName>
</protein>
<feature type="coiled-coil region" evidence="1">
    <location>
        <begin position="1090"/>
        <end position="1129"/>
    </location>
</feature>
<keyword evidence="4" id="KW-1185">Reference proteome</keyword>
<proteinExistence type="predicted"/>
<feature type="compositionally biased region" description="Basic and acidic residues" evidence="2">
    <location>
        <begin position="1890"/>
        <end position="1901"/>
    </location>
</feature>
<evidence type="ECO:0000256" key="2">
    <source>
        <dbReference type="SAM" id="MobiDB-lite"/>
    </source>
</evidence>
<dbReference type="VEuPathDB" id="PlasmoDB:PRG01_0923800"/>
<feature type="compositionally biased region" description="Basic and acidic residues" evidence="2">
    <location>
        <begin position="395"/>
        <end position="430"/>
    </location>
</feature>
<accession>A0A060RXC7</accession>
<evidence type="ECO:0000313" key="4">
    <source>
        <dbReference type="Proteomes" id="UP000027581"/>
    </source>
</evidence>
<feature type="compositionally biased region" description="Low complexity" evidence="2">
    <location>
        <begin position="1868"/>
        <end position="1889"/>
    </location>
</feature>
<reference evidence="3" key="1">
    <citation type="submission" date="2014-01" db="EMBL/GenBank/DDBJ databases">
        <authorList>
            <person name="Aslett M."/>
        </authorList>
    </citation>
    <scope>NUCLEOTIDE SEQUENCE</scope>
    <source>
        <strain evidence="3">CDC</strain>
    </source>
</reference>
<dbReference type="PANTHER" id="PTHR14312:SF6">
    <property type="entry name" value="SAP DNA-BINDING DOMAIN-CONTAINING PROTEIN"/>
    <property type="match status" value="1"/>
</dbReference>